<dbReference type="EMBL" id="FUWJ01000002">
    <property type="protein sequence ID" value="SJZ95312.1"/>
    <property type="molecule type" value="Genomic_DNA"/>
</dbReference>
<feature type="domain" description="Hydantoinase/oxoprolinase N-terminal" evidence="3">
    <location>
        <begin position="8"/>
        <end position="184"/>
    </location>
</feature>
<dbReference type="Pfam" id="PF01968">
    <property type="entry name" value="Hydantoinase_A"/>
    <property type="match status" value="1"/>
</dbReference>
<proteinExistence type="predicted"/>
<dbReference type="SUPFAM" id="SSF53067">
    <property type="entry name" value="Actin-like ATPase domain"/>
    <property type="match status" value="1"/>
</dbReference>
<sequence>MSTPSSYRVGVDIGGTFTDIVLLGADGTIHTKKISSSVGDYARAIVDGLSELFQETDLAGRAIEEIRHGTTVASNAILEHKGARVGLITTKGFRDVLEIRTLRMPRLYDLAWEKPAPLVERYLRQVVDERVDARGRIEKALTLEDAERAVDALLAEKVEAIAVCLLNSFANPRHELMIKEVVERKAPGLKFSVSYEVLPEIKEYERTSTTVINAYVMPIVASYLKALRGGLDDAGIPAQLLLMQSNGGLTSDQAAAERPMNIIESGPAGGVVGAQALARAKALPKIITFDMGGTTAKASMVEEGEVSRASEYSVGAGIMIGSRLLTGAGYMLKVPAIDLAEVGAGGGSHVWIDGGGSLQIGPESAGALPGPVCYDKGGDMPTVTDANVLLGYINPKHLVGGALALNAGKAKDAFETKVAKPLGLPLEKAAYGAHQIAASNMIRAIKAVSTERGRDPREFALFAFGGNGPLFACGMARALGMSRVVVPPSAGLFSSFGLLYADVEHHYSRTFRRLLRQADLAEIERAWTALADQATAQLGAEGFAGDRMRLKRSAALHYQGQSYELTVPVPEGRIDDRMVGLLEEAFGQEHEKTYGHRAGKDEPVELVSIQIIGQGLREGGVPERLKPSRAEPTPPPPRRAYFGESGWTDTPVLRRSDLATAKSGPLIVEEYDATCVVPPGATAQLDSGGNIVIELN</sequence>
<feature type="region of interest" description="Disordered" evidence="1">
    <location>
        <begin position="618"/>
        <end position="646"/>
    </location>
</feature>
<dbReference type="Pfam" id="PF05378">
    <property type="entry name" value="Hydant_A_N"/>
    <property type="match status" value="1"/>
</dbReference>
<organism evidence="5 6">
    <name type="scientific">Enhydrobacter aerosaccus</name>
    <dbReference type="NCBI Taxonomy" id="225324"/>
    <lineage>
        <taxon>Bacteria</taxon>
        <taxon>Pseudomonadati</taxon>
        <taxon>Pseudomonadota</taxon>
        <taxon>Alphaproteobacteria</taxon>
        <taxon>Hyphomicrobiales</taxon>
        <taxon>Enhydrobacter</taxon>
    </lineage>
</organism>
<evidence type="ECO:0000259" key="3">
    <source>
        <dbReference type="Pfam" id="PF05378"/>
    </source>
</evidence>
<dbReference type="InterPro" id="IPR043129">
    <property type="entry name" value="ATPase_NBD"/>
</dbReference>
<dbReference type="PANTHER" id="PTHR11365:SF23">
    <property type="entry name" value="HYPOTHETICAL 5-OXOPROLINASE (EUROFUNG)-RELATED"/>
    <property type="match status" value="1"/>
</dbReference>
<evidence type="ECO:0000313" key="5">
    <source>
        <dbReference type="EMBL" id="SJZ95312.1"/>
    </source>
</evidence>
<dbReference type="InterPro" id="IPR008040">
    <property type="entry name" value="Hydant_A_N"/>
</dbReference>
<evidence type="ECO:0000259" key="2">
    <source>
        <dbReference type="Pfam" id="PF01968"/>
    </source>
</evidence>
<evidence type="ECO:0000259" key="4">
    <source>
        <dbReference type="Pfam" id="PF19278"/>
    </source>
</evidence>
<dbReference type="RefSeq" id="WP_085934654.1">
    <property type="nucleotide sequence ID" value="NZ_FUWJ01000002.1"/>
</dbReference>
<dbReference type="AlphaFoldDB" id="A0A1T4PUT1"/>
<feature type="compositionally biased region" description="Basic and acidic residues" evidence="1">
    <location>
        <begin position="620"/>
        <end position="629"/>
    </location>
</feature>
<dbReference type="InterPro" id="IPR049517">
    <property type="entry name" value="ACX-like_C"/>
</dbReference>
<gene>
    <name evidence="5" type="ORF">SAMN02745126_03024</name>
</gene>
<dbReference type="PANTHER" id="PTHR11365">
    <property type="entry name" value="5-OXOPROLINASE RELATED"/>
    <property type="match status" value="1"/>
</dbReference>
<dbReference type="Pfam" id="PF19278">
    <property type="entry name" value="Hydant_A_C"/>
    <property type="match status" value="1"/>
</dbReference>
<dbReference type="InterPro" id="IPR002821">
    <property type="entry name" value="Hydantoinase_A"/>
</dbReference>
<dbReference type="GO" id="GO:0006749">
    <property type="term" value="P:glutathione metabolic process"/>
    <property type="evidence" value="ECO:0007669"/>
    <property type="project" value="TreeGrafter"/>
</dbReference>
<dbReference type="Proteomes" id="UP000190092">
    <property type="component" value="Unassembled WGS sequence"/>
</dbReference>
<reference evidence="6" key="1">
    <citation type="submission" date="2017-02" db="EMBL/GenBank/DDBJ databases">
        <authorList>
            <person name="Varghese N."/>
            <person name="Submissions S."/>
        </authorList>
    </citation>
    <scope>NUCLEOTIDE SEQUENCE [LARGE SCALE GENOMIC DNA]</scope>
    <source>
        <strain evidence="6">ATCC 27094</strain>
    </source>
</reference>
<dbReference type="InterPro" id="IPR045079">
    <property type="entry name" value="Oxoprolinase-like"/>
</dbReference>
<dbReference type="GO" id="GO:0005829">
    <property type="term" value="C:cytosol"/>
    <property type="evidence" value="ECO:0007669"/>
    <property type="project" value="TreeGrafter"/>
</dbReference>
<feature type="domain" description="Acetophenone carboxylase-like C-terminal" evidence="4">
    <location>
        <begin position="518"/>
        <end position="687"/>
    </location>
</feature>
<accession>A0A1T4PUT1</accession>
<dbReference type="STRING" id="225324.SAMN02745126_03024"/>
<dbReference type="OrthoDB" id="7314499at2"/>
<feature type="domain" description="Hydantoinase A/oxoprolinase" evidence="2">
    <location>
        <begin position="206"/>
        <end position="506"/>
    </location>
</feature>
<dbReference type="GO" id="GO:0017168">
    <property type="term" value="F:5-oxoprolinase (ATP-hydrolyzing) activity"/>
    <property type="evidence" value="ECO:0007669"/>
    <property type="project" value="TreeGrafter"/>
</dbReference>
<protein>
    <submittedName>
        <fullName evidence="5">N-methylhydantoinase A</fullName>
    </submittedName>
</protein>
<keyword evidence="6" id="KW-1185">Reference proteome</keyword>
<evidence type="ECO:0000256" key="1">
    <source>
        <dbReference type="SAM" id="MobiDB-lite"/>
    </source>
</evidence>
<evidence type="ECO:0000313" key="6">
    <source>
        <dbReference type="Proteomes" id="UP000190092"/>
    </source>
</evidence>
<name>A0A1T4PUT1_9HYPH</name>